<comment type="similarity">
    <text evidence="11">Belongs to the ABC transporter superfamily.</text>
</comment>
<evidence type="ECO:0000256" key="3">
    <source>
        <dbReference type="ARBA" id="ARBA00022448"/>
    </source>
</evidence>
<dbReference type="PANTHER" id="PTHR43790:SF7">
    <property type="entry name" value="GALACTOSE_METHYL GALACTOSIDE IMPORT ATP-BINDING PROTEIN MGLA"/>
    <property type="match status" value="1"/>
</dbReference>
<comment type="subcellular location">
    <subcellularLocation>
        <location evidence="2">Cell inner membrane</location>
    </subcellularLocation>
    <subcellularLocation>
        <location evidence="1 11">Cell membrane</location>
        <topology evidence="1 11">Peripheral membrane protein</topology>
    </subcellularLocation>
</comment>
<accession>A0A1V4SLF2</accession>
<evidence type="ECO:0000256" key="8">
    <source>
        <dbReference type="ARBA" id="ARBA00022840"/>
    </source>
</evidence>
<feature type="domain" description="ABC transporter" evidence="12">
    <location>
        <begin position="268"/>
        <end position="509"/>
    </location>
</feature>
<dbReference type="CDD" id="cd03216">
    <property type="entry name" value="ABC_Carb_Monos_I"/>
    <property type="match status" value="1"/>
</dbReference>
<keyword evidence="5 11" id="KW-0762">Sugar transport</keyword>
<dbReference type="GO" id="GO:0015749">
    <property type="term" value="P:monosaccharide transmembrane transport"/>
    <property type="evidence" value="ECO:0007669"/>
    <property type="project" value="UniProtKB-ARBA"/>
</dbReference>
<keyword evidence="4 11" id="KW-1003">Cell membrane</keyword>
<dbReference type="InterPro" id="IPR017871">
    <property type="entry name" value="ABC_transporter-like_CS"/>
</dbReference>
<keyword evidence="10 11" id="KW-0472">Membrane</keyword>
<dbReference type="FunFam" id="3.40.50.300:FF:000126">
    <property type="entry name" value="Galactose/methyl galactoside import ATP-binding protein MglA"/>
    <property type="match status" value="1"/>
</dbReference>
<dbReference type="PANTHER" id="PTHR43790">
    <property type="entry name" value="CARBOHYDRATE TRANSPORT ATP-BINDING PROTEIN MG119-RELATED"/>
    <property type="match status" value="1"/>
</dbReference>
<evidence type="ECO:0000256" key="6">
    <source>
        <dbReference type="ARBA" id="ARBA00022737"/>
    </source>
</evidence>
<dbReference type="PROSITE" id="PS00211">
    <property type="entry name" value="ABC_TRANSPORTER_1"/>
    <property type="match status" value="1"/>
</dbReference>
<sequence length="519" mass="57850">MGINMEVSHLQEYRLKMDNITKTFPGVKALDDVKLHIKPGSVHALIGENGAGKSTLMKCLFGIYKPDGGSIEIDGRAVLISDTQSALKNGISMIHQELNPIPNRTVTDNIWVGRYIKKGLIVNEKLMEQKTQELLKELEFDINPKAMAKDLSVSQLQAIDIAKAISYNAKIIIMDEPTSSLTIAETKHLFRLIRQLRDEGRSVIYISHKLEEMFEIADEVTVMRDGRYIGTWEISKITIEHVIEQMVGRSMEERFPISEQPPSSDVKLRVENITSTDAKSFKNVSFELKKGEILGIGGLVGAQRTEMVESLFGLRPIASGVFYKEGRLIGNKSPLQAIENGFALLTEERRTTGIVPMLSVHDNTLIASYKKFTGWFPGVINKKKSTESAVAVCKSMNVKTPRMSTEIQNLSGGNQQKVLVGRWLLTDSNILILDEPTRGVDVGAKYEIYKIMRELVKKGNSIIMVSSEMPELLGMSDRILVMCNGRITGILNSEQASQVEIMRLATRFTIDNTAMEAGK</sequence>
<dbReference type="GO" id="GO:0043211">
    <property type="term" value="F:ABC-type carbohydrate transporter activity"/>
    <property type="evidence" value="ECO:0007669"/>
    <property type="project" value="UniProtKB-UniRule"/>
</dbReference>
<dbReference type="CDD" id="cd03215">
    <property type="entry name" value="ABC_Carb_Monos_II"/>
    <property type="match status" value="1"/>
</dbReference>
<dbReference type="EMBL" id="MZGX01000010">
    <property type="protein sequence ID" value="OPX44315.1"/>
    <property type="molecule type" value="Genomic_DNA"/>
</dbReference>
<evidence type="ECO:0000313" key="13">
    <source>
        <dbReference type="EMBL" id="OPX44315.1"/>
    </source>
</evidence>
<dbReference type="Pfam" id="PF00005">
    <property type="entry name" value="ABC_tran"/>
    <property type="match status" value="2"/>
</dbReference>
<keyword evidence="7 11" id="KW-0547">Nucleotide-binding</keyword>
<proteinExistence type="inferred from homology"/>
<keyword evidence="6" id="KW-0677">Repeat</keyword>
<name>A0A1V4SLF2_RUMHU</name>
<evidence type="ECO:0000256" key="1">
    <source>
        <dbReference type="ARBA" id="ARBA00004202"/>
    </source>
</evidence>
<evidence type="ECO:0000313" key="14">
    <source>
        <dbReference type="Proteomes" id="UP000191554"/>
    </source>
</evidence>
<dbReference type="GO" id="GO:0005886">
    <property type="term" value="C:plasma membrane"/>
    <property type="evidence" value="ECO:0007669"/>
    <property type="project" value="UniProtKB-SubCell"/>
</dbReference>
<comment type="catalytic activity">
    <reaction evidence="11">
        <text>D-galactose(out) + ATP + H2O = D-galactose(in) + ADP + phosphate + H(+)</text>
        <dbReference type="Rhea" id="RHEA:60156"/>
        <dbReference type="ChEBI" id="CHEBI:4139"/>
        <dbReference type="ChEBI" id="CHEBI:15377"/>
        <dbReference type="ChEBI" id="CHEBI:15378"/>
        <dbReference type="ChEBI" id="CHEBI:30616"/>
        <dbReference type="ChEBI" id="CHEBI:43474"/>
        <dbReference type="ChEBI" id="CHEBI:456216"/>
        <dbReference type="EC" id="7.5.2.11"/>
    </reaction>
</comment>
<organism evidence="13 14">
    <name type="scientific">Ruminiclostridium hungatei</name>
    <name type="common">Clostridium hungatei</name>
    <dbReference type="NCBI Taxonomy" id="48256"/>
    <lineage>
        <taxon>Bacteria</taxon>
        <taxon>Bacillati</taxon>
        <taxon>Bacillota</taxon>
        <taxon>Clostridia</taxon>
        <taxon>Eubacteriales</taxon>
        <taxon>Oscillospiraceae</taxon>
        <taxon>Ruminiclostridium</taxon>
    </lineage>
</organism>
<evidence type="ECO:0000256" key="10">
    <source>
        <dbReference type="ARBA" id="ARBA00023136"/>
    </source>
</evidence>
<evidence type="ECO:0000256" key="11">
    <source>
        <dbReference type="RuleBase" id="RU367029"/>
    </source>
</evidence>
<dbReference type="RefSeq" id="WP_340148330.1">
    <property type="nucleotide sequence ID" value="NZ_MZGX01000010.1"/>
</dbReference>
<keyword evidence="3 11" id="KW-0813">Transport</keyword>
<dbReference type="EC" id="7.5.2.11" evidence="11"/>
<keyword evidence="13" id="KW-0378">Hydrolase</keyword>
<dbReference type="InterPro" id="IPR027417">
    <property type="entry name" value="P-loop_NTPase"/>
</dbReference>
<reference evidence="13 14" key="1">
    <citation type="submission" date="2017-03" db="EMBL/GenBank/DDBJ databases">
        <title>Genome sequence of Clostridium hungatei DSM 14427.</title>
        <authorList>
            <person name="Poehlein A."/>
            <person name="Daniel R."/>
        </authorList>
    </citation>
    <scope>NUCLEOTIDE SEQUENCE [LARGE SCALE GENOMIC DNA]</scope>
    <source>
        <strain evidence="13 14">DSM 14427</strain>
    </source>
</reference>
<evidence type="ECO:0000256" key="9">
    <source>
        <dbReference type="ARBA" id="ARBA00022967"/>
    </source>
</evidence>
<dbReference type="SMART" id="SM00382">
    <property type="entry name" value="AAA"/>
    <property type="match status" value="2"/>
</dbReference>
<dbReference type="InterPro" id="IPR050107">
    <property type="entry name" value="ABC_carbohydrate_import_ATPase"/>
</dbReference>
<keyword evidence="8 11" id="KW-0067">ATP-binding</keyword>
<evidence type="ECO:0000256" key="4">
    <source>
        <dbReference type="ARBA" id="ARBA00022475"/>
    </source>
</evidence>
<dbReference type="GO" id="GO:0005524">
    <property type="term" value="F:ATP binding"/>
    <property type="evidence" value="ECO:0007669"/>
    <property type="project" value="UniProtKB-UniRule"/>
</dbReference>
<dbReference type="FunFam" id="3.40.50.300:FF:000127">
    <property type="entry name" value="Ribose import ATP-binding protein RbsA"/>
    <property type="match status" value="1"/>
</dbReference>
<dbReference type="InterPro" id="IPR003439">
    <property type="entry name" value="ABC_transporter-like_ATP-bd"/>
</dbReference>
<evidence type="ECO:0000259" key="12">
    <source>
        <dbReference type="PROSITE" id="PS50893"/>
    </source>
</evidence>
<comment type="caution">
    <text evidence="13">The sequence shown here is derived from an EMBL/GenBank/DDBJ whole genome shotgun (WGS) entry which is preliminary data.</text>
</comment>
<dbReference type="Proteomes" id="UP000191554">
    <property type="component" value="Unassembled WGS sequence"/>
</dbReference>
<dbReference type="InterPro" id="IPR003593">
    <property type="entry name" value="AAA+_ATPase"/>
</dbReference>
<comment type="function">
    <text evidence="11">Part of an ABC transporter complex involved in carbohydrate import. Could be involved in ribose, galactose and/or methyl galactoside import. Responsible for energy coupling to the transport system.</text>
</comment>
<protein>
    <recommendedName>
        <fullName evidence="11">Ribose/galactose/methyl galactoside import ATP-binding protein</fullName>
        <ecNumber evidence="11">7.5.2.11</ecNumber>
    </recommendedName>
</protein>
<keyword evidence="9 11" id="KW-1278">Translocase</keyword>
<dbReference type="PROSITE" id="PS50893">
    <property type="entry name" value="ABC_TRANSPORTER_2"/>
    <property type="match status" value="2"/>
</dbReference>
<dbReference type="SUPFAM" id="SSF52540">
    <property type="entry name" value="P-loop containing nucleoside triphosphate hydrolases"/>
    <property type="match status" value="2"/>
</dbReference>
<evidence type="ECO:0000256" key="2">
    <source>
        <dbReference type="ARBA" id="ARBA00004533"/>
    </source>
</evidence>
<dbReference type="Gene3D" id="3.40.50.300">
    <property type="entry name" value="P-loop containing nucleotide triphosphate hydrolases"/>
    <property type="match status" value="2"/>
</dbReference>
<dbReference type="STRING" id="48256.CLHUN_18700"/>
<dbReference type="AlphaFoldDB" id="A0A1V4SLF2"/>
<keyword evidence="14" id="KW-1185">Reference proteome</keyword>
<evidence type="ECO:0000256" key="5">
    <source>
        <dbReference type="ARBA" id="ARBA00022597"/>
    </source>
</evidence>
<feature type="domain" description="ABC transporter" evidence="12">
    <location>
        <begin position="15"/>
        <end position="250"/>
    </location>
</feature>
<gene>
    <name evidence="13" type="primary">mglA_2</name>
    <name evidence="13" type="ORF">CLHUN_18700</name>
</gene>
<dbReference type="GO" id="GO:0016887">
    <property type="term" value="F:ATP hydrolysis activity"/>
    <property type="evidence" value="ECO:0007669"/>
    <property type="project" value="InterPro"/>
</dbReference>
<evidence type="ECO:0000256" key="7">
    <source>
        <dbReference type="ARBA" id="ARBA00022741"/>
    </source>
</evidence>